<dbReference type="AlphaFoldDB" id="A0A6A6KA68"/>
<accession>A0A6A6KA68</accession>
<feature type="region of interest" description="Disordered" evidence="1">
    <location>
        <begin position="129"/>
        <end position="150"/>
    </location>
</feature>
<name>A0A6A6KA68_HEVBR</name>
<dbReference type="Proteomes" id="UP000467840">
    <property type="component" value="Chromosome 3"/>
</dbReference>
<proteinExistence type="predicted"/>
<feature type="region of interest" description="Disordered" evidence="1">
    <location>
        <begin position="1"/>
        <end position="83"/>
    </location>
</feature>
<dbReference type="PANTHER" id="PTHR38371:SF1">
    <property type="entry name" value="RHO GTPASE-ACTIVATING PROTEIN"/>
    <property type="match status" value="1"/>
</dbReference>
<evidence type="ECO:0000313" key="2">
    <source>
        <dbReference type="EMBL" id="KAF2285780.1"/>
    </source>
</evidence>
<dbReference type="EMBL" id="JAAGAX010000017">
    <property type="protein sequence ID" value="KAF2285780.1"/>
    <property type="molecule type" value="Genomic_DNA"/>
</dbReference>
<keyword evidence="3" id="KW-1185">Reference proteome</keyword>
<reference evidence="2 3" key="1">
    <citation type="journal article" date="2020" name="Mol. Plant">
        <title>The Chromosome-Based Rubber Tree Genome Provides New Insights into Spurge Genome Evolution and Rubber Biosynthesis.</title>
        <authorList>
            <person name="Liu J."/>
            <person name="Shi C."/>
            <person name="Shi C.C."/>
            <person name="Li W."/>
            <person name="Zhang Q.J."/>
            <person name="Zhang Y."/>
            <person name="Li K."/>
            <person name="Lu H.F."/>
            <person name="Shi C."/>
            <person name="Zhu S.T."/>
            <person name="Xiao Z.Y."/>
            <person name="Nan H."/>
            <person name="Yue Y."/>
            <person name="Zhu X.G."/>
            <person name="Wu Y."/>
            <person name="Hong X.N."/>
            <person name="Fan G.Y."/>
            <person name="Tong Y."/>
            <person name="Zhang D."/>
            <person name="Mao C.L."/>
            <person name="Liu Y.L."/>
            <person name="Hao S.J."/>
            <person name="Liu W.Q."/>
            <person name="Lv M.Q."/>
            <person name="Zhang H.B."/>
            <person name="Liu Y."/>
            <person name="Hu-Tang G.R."/>
            <person name="Wang J.P."/>
            <person name="Wang J.H."/>
            <person name="Sun Y.H."/>
            <person name="Ni S.B."/>
            <person name="Chen W.B."/>
            <person name="Zhang X.C."/>
            <person name="Jiao Y.N."/>
            <person name="Eichler E.E."/>
            <person name="Li G.H."/>
            <person name="Liu X."/>
            <person name="Gao L.Z."/>
        </authorList>
    </citation>
    <scope>NUCLEOTIDE SEQUENCE [LARGE SCALE GENOMIC DNA]</scope>
    <source>
        <strain evidence="3">cv. GT1</strain>
        <tissue evidence="2">Leaf</tissue>
    </source>
</reference>
<comment type="caution">
    <text evidence="2">The sequence shown here is derived from an EMBL/GenBank/DDBJ whole genome shotgun (WGS) entry which is preliminary data.</text>
</comment>
<evidence type="ECO:0000256" key="1">
    <source>
        <dbReference type="SAM" id="MobiDB-lite"/>
    </source>
</evidence>
<dbReference type="PANTHER" id="PTHR38371">
    <property type="entry name" value="RHO GTPASE-ACTIVATING PROTEIN"/>
    <property type="match status" value="1"/>
</dbReference>
<evidence type="ECO:0000313" key="3">
    <source>
        <dbReference type="Proteomes" id="UP000467840"/>
    </source>
</evidence>
<sequence length="150" mass="16617">MADIEPPSFSLGLDLDAEPEPEIPTRIHELSVLNPAPGPSSCTLSEDDDDRVFQPRVANSEKDGSGLQVMDSDPESGPDSPRIFKRLRRGPAIEEPRLKRKEREAVFFDNGDDEIEEFSSQEDFVRDAHSSKQYNSVCSSSKVPLHGSGF</sequence>
<organism evidence="2 3">
    <name type="scientific">Hevea brasiliensis</name>
    <name type="common">Para rubber tree</name>
    <name type="synonym">Siphonia brasiliensis</name>
    <dbReference type="NCBI Taxonomy" id="3981"/>
    <lineage>
        <taxon>Eukaryota</taxon>
        <taxon>Viridiplantae</taxon>
        <taxon>Streptophyta</taxon>
        <taxon>Embryophyta</taxon>
        <taxon>Tracheophyta</taxon>
        <taxon>Spermatophyta</taxon>
        <taxon>Magnoliopsida</taxon>
        <taxon>eudicotyledons</taxon>
        <taxon>Gunneridae</taxon>
        <taxon>Pentapetalae</taxon>
        <taxon>rosids</taxon>
        <taxon>fabids</taxon>
        <taxon>Malpighiales</taxon>
        <taxon>Euphorbiaceae</taxon>
        <taxon>Crotonoideae</taxon>
        <taxon>Micrandreae</taxon>
        <taxon>Hevea</taxon>
    </lineage>
</organism>
<gene>
    <name evidence="2" type="ORF">GH714_007758</name>
</gene>
<feature type="compositionally biased region" description="Polar residues" evidence="1">
    <location>
        <begin position="131"/>
        <end position="142"/>
    </location>
</feature>
<protein>
    <submittedName>
        <fullName evidence="2">Uncharacterized protein</fullName>
    </submittedName>
</protein>